<evidence type="ECO:0000256" key="6">
    <source>
        <dbReference type="ARBA" id="ARBA00055388"/>
    </source>
</evidence>
<dbReference type="Pfam" id="PF00327">
    <property type="entry name" value="Ribosomal_L30"/>
    <property type="match status" value="1"/>
</dbReference>
<evidence type="ECO:0000256" key="3">
    <source>
        <dbReference type="ARBA" id="ARBA00023274"/>
    </source>
</evidence>
<dbReference type="STRING" id="6337.A0A0V0Y126"/>
<dbReference type="FunFam" id="3.30.1390.20:FF:000002">
    <property type="entry name" value="60S ribosomal protein L7"/>
    <property type="match status" value="1"/>
</dbReference>
<evidence type="ECO:0000256" key="4">
    <source>
        <dbReference type="ARBA" id="ARBA00040575"/>
    </source>
</evidence>
<dbReference type="AlphaFoldDB" id="A0A0V0Y126"/>
<feature type="domain" description="Large ribosomal subunit protein uL30 N-terminal eukaryotes" evidence="8">
    <location>
        <begin position="17"/>
        <end position="88"/>
    </location>
</feature>
<evidence type="ECO:0000313" key="9">
    <source>
        <dbReference type="EMBL" id="KRX93744.1"/>
    </source>
</evidence>
<comment type="similarity">
    <text evidence="1">Belongs to the universal ribosomal protein uL30 family.</text>
</comment>
<comment type="caution">
    <text evidence="9">The sequence shown here is derived from an EMBL/GenBank/DDBJ whole genome shotgun (WGS) entry which is preliminary data.</text>
</comment>
<dbReference type="InterPro" id="IPR039699">
    <property type="entry name" value="Ribosomal_uL30"/>
</dbReference>
<evidence type="ECO:0000256" key="2">
    <source>
        <dbReference type="ARBA" id="ARBA00022980"/>
    </source>
</evidence>
<feature type="domain" description="Large ribosomal subunit protein uL30-like ferredoxin-like fold" evidence="7">
    <location>
        <begin position="93"/>
        <end position="143"/>
    </location>
</feature>
<reference evidence="9 10" key="1">
    <citation type="submission" date="2015-01" db="EMBL/GenBank/DDBJ databases">
        <title>Evolution of Trichinella species and genotypes.</title>
        <authorList>
            <person name="Korhonen P.K."/>
            <person name="Edoardo P."/>
            <person name="Giuseppe L.R."/>
            <person name="Gasser R.B."/>
        </authorList>
    </citation>
    <scope>NUCLEOTIDE SEQUENCE [LARGE SCALE GENOMIC DNA]</scope>
    <source>
        <strain evidence="9">ISS141</strain>
    </source>
</reference>
<dbReference type="InterPro" id="IPR035808">
    <property type="entry name" value="Ribosomal_uL30_euk_arc"/>
</dbReference>
<sequence length="251" mass="29544">LRISGMAVSSEKKVQSVPETLLKRRKQKALAYVKKVQKARLEQKKLKLKRHKIFKRAEKYVHEYNKITAEKVRLHRLARKKNCFYVPEEPKLAFVIRIKGINGVHPRVRKILQLFRLRQINNGVFVKINKPILNMLRIVEPYVAWGYPNLKSVKELIYKRGFAKIDGQRKAITDNLMIEKKLGKYHIICMEDLVHEIYTVGPNFKRATNFLWPFKLNTPNGGWKKKGRHFVEGGDAGNRENHINKLIRRMV</sequence>
<dbReference type="InterPro" id="IPR005998">
    <property type="entry name" value="Ribosomal_uL30_euk"/>
</dbReference>
<dbReference type="InterPro" id="IPR016082">
    <property type="entry name" value="Ribosomal_uL30_ferredoxin-like"/>
</dbReference>
<dbReference type="NCBIfam" id="TIGR01310">
    <property type="entry name" value="uL30_euk"/>
    <property type="match status" value="1"/>
</dbReference>
<dbReference type="InterPro" id="IPR012988">
    <property type="entry name" value="Ribosomal_uL30_N_euk"/>
</dbReference>
<dbReference type="InterPro" id="IPR018038">
    <property type="entry name" value="Ribosomal_uL30_CS"/>
</dbReference>
<gene>
    <name evidence="9" type="primary">rpl-7</name>
    <name evidence="9" type="ORF">T4E_7200</name>
</gene>
<evidence type="ECO:0000313" key="10">
    <source>
        <dbReference type="Proteomes" id="UP000054815"/>
    </source>
</evidence>
<dbReference type="CDD" id="cd01657">
    <property type="entry name" value="Ribosomal_L7_archeal_euk"/>
    <property type="match status" value="1"/>
</dbReference>
<feature type="non-terminal residue" evidence="9">
    <location>
        <position position="1"/>
    </location>
</feature>
<dbReference type="GO" id="GO:0022625">
    <property type="term" value="C:cytosolic large ribosomal subunit"/>
    <property type="evidence" value="ECO:0007669"/>
    <property type="project" value="TreeGrafter"/>
</dbReference>
<dbReference type="GO" id="GO:0000463">
    <property type="term" value="P:maturation of LSU-rRNA from tricistronic rRNA transcript (SSU-rRNA, 5.8S rRNA, LSU-rRNA)"/>
    <property type="evidence" value="ECO:0007669"/>
    <property type="project" value="TreeGrafter"/>
</dbReference>
<evidence type="ECO:0000256" key="5">
    <source>
        <dbReference type="ARBA" id="ARBA00041271"/>
    </source>
</evidence>
<dbReference type="Gene3D" id="3.30.1390.20">
    <property type="entry name" value="Ribosomal protein L30, ferredoxin-like fold domain"/>
    <property type="match status" value="2"/>
</dbReference>
<keyword evidence="2 9" id="KW-0689">Ribosomal protein</keyword>
<evidence type="ECO:0000259" key="8">
    <source>
        <dbReference type="Pfam" id="PF08079"/>
    </source>
</evidence>
<dbReference type="GO" id="GO:0003735">
    <property type="term" value="F:structural constituent of ribosome"/>
    <property type="evidence" value="ECO:0007669"/>
    <property type="project" value="TreeGrafter"/>
</dbReference>
<dbReference type="GO" id="GO:0003723">
    <property type="term" value="F:RNA binding"/>
    <property type="evidence" value="ECO:0007669"/>
    <property type="project" value="InterPro"/>
</dbReference>
<dbReference type="FunFam" id="3.30.1390.20:FF:000003">
    <property type="entry name" value="60S ribosomal protein L7"/>
    <property type="match status" value="1"/>
</dbReference>
<protein>
    <recommendedName>
        <fullName evidence="4">Large ribosomal subunit protein uL30</fullName>
    </recommendedName>
    <alternativeName>
        <fullName evidence="5">60S ribosomal protein L7</fullName>
    </alternativeName>
</protein>
<organism evidence="9 10">
    <name type="scientific">Trichinella pseudospiralis</name>
    <name type="common">Parasitic roundworm</name>
    <dbReference type="NCBI Taxonomy" id="6337"/>
    <lineage>
        <taxon>Eukaryota</taxon>
        <taxon>Metazoa</taxon>
        <taxon>Ecdysozoa</taxon>
        <taxon>Nematoda</taxon>
        <taxon>Enoplea</taxon>
        <taxon>Dorylaimia</taxon>
        <taxon>Trichinellida</taxon>
        <taxon>Trichinellidae</taxon>
        <taxon>Trichinella</taxon>
    </lineage>
</organism>
<evidence type="ECO:0000256" key="1">
    <source>
        <dbReference type="ARBA" id="ARBA00007594"/>
    </source>
</evidence>
<dbReference type="EMBL" id="JYDU01000083">
    <property type="protein sequence ID" value="KRX93744.1"/>
    <property type="molecule type" value="Genomic_DNA"/>
</dbReference>
<evidence type="ECO:0000259" key="7">
    <source>
        <dbReference type="Pfam" id="PF00327"/>
    </source>
</evidence>
<comment type="function">
    <text evidence="6">Binds to G-rich structures in 28S rRNA and in mRNAs. Plays a regulatory role in the translation apparatus; inhibits cell-free translation of mRNAs.</text>
</comment>
<name>A0A0V0Y126_TRIPS</name>
<dbReference type="SUPFAM" id="SSF55129">
    <property type="entry name" value="Ribosomal protein L30p/L7e"/>
    <property type="match status" value="1"/>
</dbReference>
<proteinExistence type="inferred from homology"/>
<dbReference type="Proteomes" id="UP000054815">
    <property type="component" value="Unassembled WGS sequence"/>
</dbReference>
<dbReference type="PROSITE" id="PS00634">
    <property type="entry name" value="RIBOSOMAL_L30"/>
    <property type="match status" value="1"/>
</dbReference>
<keyword evidence="3" id="KW-0687">Ribonucleoprotein</keyword>
<dbReference type="PANTHER" id="PTHR11524:SF16">
    <property type="entry name" value="LARGE RIBOSOMAL SUBUNIT PROTEIN UL30"/>
    <property type="match status" value="1"/>
</dbReference>
<dbReference type="InterPro" id="IPR036919">
    <property type="entry name" value="Ribo_uL30_ferredoxin-like_sf"/>
</dbReference>
<accession>A0A0V0Y126</accession>
<dbReference type="Pfam" id="PF08079">
    <property type="entry name" value="Ribosomal_L30_N"/>
    <property type="match status" value="1"/>
</dbReference>
<dbReference type="PANTHER" id="PTHR11524">
    <property type="entry name" value="60S RIBOSOMAL PROTEIN L7"/>
    <property type="match status" value="1"/>
</dbReference>